<dbReference type="Proteomes" id="UP001153269">
    <property type="component" value="Unassembled WGS sequence"/>
</dbReference>
<organism evidence="2 3">
    <name type="scientific">Pleuronectes platessa</name>
    <name type="common">European plaice</name>
    <dbReference type="NCBI Taxonomy" id="8262"/>
    <lineage>
        <taxon>Eukaryota</taxon>
        <taxon>Metazoa</taxon>
        <taxon>Chordata</taxon>
        <taxon>Craniata</taxon>
        <taxon>Vertebrata</taxon>
        <taxon>Euteleostomi</taxon>
        <taxon>Actinopterygii</taxon>
        <taxon>Neopterygii</taxon>
        <taxon>Teleostei</taxon>
        <taxon>Neoteleostei</taxon>
        <taxon>Acanthomorphata</taxon>
        <taxon>Carangaria</taxon>
        <taxon>Pleuronectiformes</taxon>
        <taxon>Pleuronectoidei</taxon>
        <taxon>Pleuronectidae</taxon>
        <taxon>Pleuronectes</taxon>
    </lineage>
</organism>
<comment type="caution">
    <text evidence="2">The sequence shown here is derived from an EMBL/GenBank/DDBJ whole genome shotgun (WGS) entry which is preliminary data.</text>
</comment>
<gene>
    <name evidence="2" type="ORF">PLEPLA_LOCUS29195</name>
</gene>
<evidence type="ECO:0000256" key="1">
    <source>
        <dbReference type="SAM" id="MobiDB-lite"/>
    </source>
</evidence>
<dbReference type="AlphaFoldDB" id="A0A9N7YXL4"/>
<name>A0A9N7YXL4_PLEPL</name>
<evidence type="ECO:0000313" key="3">
    <source>
        <dbReference type="Proteomes" id="UP001153269"/>
    </source>
</evidence>
<protein>
    <submittedName>
        <fullName evidence="2">Uncharacterized protein</fullName>
    </submittedName>
</protein>
<reference evidence="2" key="1">
    <citation type="submission" date="2020-03" db="EMBL/GenBank/DDBJ databases">
        <authorList>
            <person name="Weist P."/>
        </authorList>
    </citation>
    <scope>NUCLEOTIDE SEQUENCE</scope>
</reference>
<keyword evidence="3" id="KW-1185">Reference proteome</keyword>
<feature type="compositionally biased region" description="Basic and acidic residues" evidence="1">
    <location>
        <begin position="77"/>
        <end position="86"/>
    </location>
</feature>
<feature type="region of interest" description="Disordered" evidence="1">
    <location>
        <begin position="40"/>
        <end position="99"/>
    </location>
</feature>
<accession>A0A9N7YXL4</accession>
<evidence type="ECO:0000313" key="2">
    <source>
        <dbReference type="EMBL" id="CAB1441422.1"/>
    </source>
</evidence>
<dbReference type="EMBL" id="CADEAL010002646">
    <property type="protein sequence ID" value="CAB1441422.1"/>
    <property type="molecule type" value="Genomic_DNA"/>
</dbReference>
<sequence length="115" mass="12459">MHCARGADVGRVRCLAQEHIDSGRHRDSLDGTILGICQLPPSRRPGAMSSRKVRATVDRSPLFGAKGPSTSPVMGTSERKEEESGKRLQPKISRQLAASVKTCSGSRKVQLHDII</sequence>
<proteinExistence type="predicted"/>